<dbReference type="Pfam" id="PF20530">
    <property type="entry name" value="DUF6745"/>
    <property type="match status" value="1"/>
</dbReference>
<sequence length="320" mass="35349">MFSINARGRQLRRPAPTAPPAAEPAEPWRARSFGAGTVPPVLPVSPGVGGTVRATPEAARAMLLAGRLPDELIVSGALRLSGEARLRELPRWLECTHLEVNDCPNLELLPERLRATSVQAARTAVRELTGDWLVREHVGLSGNPQLCQLPERLTARSLDVANCPCLVQLPATLHLTHWLEVAGSGLTGMPTGLRVNLHWQGTTVDERTAFRPEDLKAVEILNVRNVTRRRVLLERFGLDRFVREMGGLVLDRDRDAGGERQLLSIPLEGDEPVVALRVICPSTAHTYVLRVPPHLRTCRRAAAWLAGFENEHDYRPLIET</sequence>
<protein>
    <recommendedName>
        <fullName evidence="2">DUF6745 domain-containing protein</fullName>
    </recommendedName>
</protein>
<gene>
    <name evidence="3" type="ORF">GCM10022409_09620</name>
</gene>
<feature type="region of interest" description="Disordered" evidence="1">
    <location>
        <begin position="1"/>
        <end position="25"/>
    </location>
</feature>
<evidence type="ECO:0000313" key="4">
    <source>
        <dbReference type="Proteomes" id="UP001501469"/>
    </source>
</evidence>
<dbReference type="EMBL" id="BAABDK010000010">
    <property type="protein sequence ID" value="GAA4027701.1"/>
    <property type="molecule type" value="Genomic_DNA"/>
</dbReference>
<feature type="domain" description="DUF6745" evidence="2">
    <location>
        <begin position="189"/>
        <end position="320"/>
    </location>
</feature>
<proteinExistence type="predicted"/>
<keyword evidence="4" id="KW-1185">Reference proteome</keyword>
<name>A0ABP7TKI8_9BACT</name>
<evidence type="ECO:0000313" key="3">
    <source>
        <dbReference type="EMBL" id="GAA4027701.1"/>
    </source>
</evidence>
<evidence type="ECO:0000259" key="2">
    <source>
        <dbReference type="Pfam" id="PF20530"/>
    </source>
</evidence>
<dbReference type="Proteomes" id="UP001501469">
    <property type="component" value="Unassembled WGS sequence"/>
</dbReference>
<organism evidence="3 4">
    <name type="scientific">Hymenobacter glaciei</name>
    <dbReference type="NCBI Taxonomy" id="877209"/>
    <lineage>
        <taxon>Bacteria</taxon>
        <taxon>Pseudomonadati</taxon>
        <taxon>Bacteroidota</taxon>
        <taxon>Cytophagia</taxon>
        <taxon>Cytophagales</taxon>
        <taxon>Hymenobacteraceae</taxon>
        <taxon>Hymenobacter</taxon>
    </lineage>
</organism>
<dbReference type="RefSeq" id="WP_345050959.1">
    <property type="nucleotide sequence ID" value="NZ_BAABDK010000010.1"/>
</dbReference>
<dbReference type="InterPro" id="IPR046633">
    <property type="entry name" value="DUF6745"/>
</dbReference>
<comment type="caution">
    <text evidence="3">The sequence shown here is derived from an EMBL/GenBank/DDBJ whole genome shotgun (WGS) entry which is preliminary data.</text>
</comment>
<accession>A0ABP7TKI8</accession>
<evidence type="ECO:0000256" key="1">
    <source>
        <dbReference type="SAM" id="MobiDB-lite"/>
    </source>
</evidence>
<reference evidence="4" key="1">
    <citation type="journal article" date="2019" name="Int. J. Syst. Evol. Microbiol.">
        <title>The Global Catalogue of Microorganisms (GCM) 10K type strain sequencing project: providing services to taxonomists for standard genome sequencing and annotation.</title>
        <authorList>
            <consortium name="The Broad Institute Genomics Platform"/>
            <consortium name="The Broad Institute Genome Sequencing Center for Infectious Disease"/>
            <person name="Wu L."/>
            <person name="Ma J."/>
        </authorList>
    </citation>
    <scope>NUCLEOTIDE SEQUENCE [LARGE SCALE GENOMIC DNA]</scope>
    <source>
        <strain evidence="4">JCM 17225</strain>
    </source>
</reference>